<evidence type="ECO:0000256" key="2">
    <source>
        <dbReference type="RuleBase" id="RU003616"/>
    </source>
</evidence>
<organism evidence="4 5">
    <name type="scientific">Deinococcus taklimakanensis</name>
    <dbReference type="NCBI Taxonomy" id="536443"/>
    <lineage>
        <taxon>Bacteria</taxon>
        <taxon>Thermotogati</taxon>
        <taxon>Deinococcota</taxon>
        <taxon>Deinococci</taxon>
        <taxon>Deinococcales</taxon>
        <taxon>Deinococcaceae</taxon>
        <taxon>Deinococcus</taxon>
    </lineage>
</organism>
<dbReference type="CDD" id="cd06464">
    <property type="entry name" value="ACD_sHsps-like"/>
    <property type="match status" value="1"/>
</dbReference>
<dbReference type="PROSITE" id="PS01031">
    <property type="entry name" value="SHSP"/>
    <property type="match status" value="1"/>
</dbReference>
<dbReference type="InterPro" id="IPR002068">
    <property type="entry name" value="A-crystallin/Hsp20_dom"/>
</dbReference>
<dbReference type="InterPro" id="IPR008978">
    <property type="entry name" value="HSP20-like_chaperone"/>
</dbReference>
<dbReference type="SUPFAM" id="SSF49764">
    <property type="entry name" value="HSP20-like chaperones"/>
    <property type="match status" value="1"/>
</dbReference>
<dbReference type="EMBL" id="JBHUMK010000048">
    <property type="protein sequence ID" value="MFD2609939.1"/>
    <property type="molecule type" value="Genomic_DNA"/>
</dbReference>
<feature type="domain" description="SHSP" evidence="3">
    <location>
        <begin position="23"/>
        <end position="133"/>
    </location>
</feature>
<sequence length="133" mass="14637">MNEPVLGRLQHLMTLREDVESLTSGGPWVPAADWCESDTHLTLCLDVPGVQPGSLELLEEDGTVTVTGERDVPERRLLAERPGGRFTRTLTFPLETVPQSGEAQLAGGVLQVHFEKRHPTIEITARAEREAES</sequence>
<evidence type="ECO:0000313" key="5">
    <source>
        <dbReference type="Proteomes" id="UP001597475"/>
    </source>
</evidence>
<dbReference type="Pfam" id="PF00011">
    <property type="entry name" value="HSP20"/>
    <property type="match status" value="1"/>
</dbReference>
<reference evidence="5" key="1">
    <citation type="journal article" date="2019" name="Int. J. Syst. Evol. Microbiol.">
        <title>The Global Catalogue of Microorganisms (GCM) 10K type strain sequencing project: providing services to taxonomists for standard genome sequencing and annotation.</title>
        <authorList>
            <consortium name="The Broad Institute Genomics Platform"/>
            <consortium name="The Broad Institute Genome Sequencing Center for Infectious Disease"/>
            <person name="Wu L."/>
            <person name="Ma J."/>
        </authorList>
    </citation>
    <scope>NUCLEOTIDE SEQUENCE [LARGE SCALE GENOMIC DNA]</scope>
    <source>
        <strain evidence="5">KCTC 33842</strain>
    </source>
</reference>
<evidence type="ECO:0000259" key="3">
    <source>
        <dbReference type="PROSITE" id="PS01031"/>
    </source>
</evidence>
<protein>
    <submittedName>
        <fullName evidence="4">Hsp20/alpha crystallin family protein</fullName>
    </submittedName>
</protein>
<accession>A0ABW5P4A2</accession>
<proteinExistence type="inferred from homology"/>
<dbReference type="Gene3D" id="2.60.40.790">
    <property type="match status" value="1"/>
</dbReference>
<dbReference type="Proteomes" id="UP001597475">
    <property type="component" value="Unassembled WGS sequence"/>
</dbReference>
<keyword evidence="5" id="KW-1185">Reference proteome</keyword>
<gene>
    <name evidence="4" type="ORF">ACFSR9_10910</name>
</gene>
<evidence type="ECO:0000256" key="1">
    <source>
        <dbReference type="PROSITE-ProRule" id="PRU00285"/>
    </source>
</evidence>
<comment type="similarity">
    <text evidence="1 2">Belongs to the small heat shock protein (HSP20) family.</text>
</comment>
<dbReference type="RefSeq" id="WP_386845703.1">
    <property type="nucleotide sequence ID" value="NZ_JBHUMK010000048.1"/>
</dbReference>
<evidence type="ECO:0000313" key="4">
    <source>
        <dbReference type="EMBL" id="MFD2609939.1"/>
    </source>
</evidence>
<comment type="caution">
    <text evidence="4">The sequence shown here is derived from an EMBL/GenBank/DDBJ whole genome shotgun (WGS) entry which is preliminary data.</text>
</comment>
<name>A0ABW5P4A2_9DEIO</name>